<evidence type="ECO:0000313" key="3">
    <source>
        <dbReference type="Proteomes" id="UP000265618"/>
    </source>
</evidence>
<feature type="region of interest" description="Disordered" evidence="1">
    <location>
        <begin position="462"/>
        <end position="485"/>
    </location>
</feature>
<accession>A0A9K3CVW4</accession>
<dbReference type="EMBL" id="BDIP01001022">
    <property type="protein sequence ID" value="GIQ83375.1"/>
    <property type="molecule type" value="Genomic_DNA"/>
</dbReference>
<reference evidence="2 3" key="1">
    <citation type="journal article" date="2018" name="PLoS ONE">
        <title>The draft genome of Kipferlia bialata reveals reductive genome evolution in fornicate parasites.</title>
        <authorList>
            <person name="Tanifuji G."/>
            <person name="Takabayashi S."/>
            <person name="Kume K."/>
            <person name="Takagi M."/>
            <person name="Nakayama T."/>
            <person name="Kamikawa R."/>
            <person name="Inagaki Y."/>
            <person name="Hashimoto T."/>
        </authorList>
    </citation>
    <scope>NUCLEOTIDE SEQUENCE [LARGE SCALE GENOMIC DNA]</scope>
    <source>
        <strain evidence="2">NY0173</strain>
    </source>
</reference>
<dbReference type="AlphaFoldDB" id="A0A9K3CVW4"/>
<gene>
    <name evidence="2" type="ORF">KIPB_004684</name>
</gene>
<comment type="caution">
    <text evidence="2">The sequence shown here is derived from an EMBL/GenBank/DDBJ whole genome shotgun (WGS) entry which is preliminary data.</text>
</comment>
<evidence type="ECO:0000313" key="2">
    <source>
        <dbReference type="EMBL" id="GIQ83375.1"/>
    </source>
</evidence>
<keyword evidence="3" id="KW-1185">Reference proteome</keyword>
<evidence type="ECO:0000256" key="1">
    <source>
        <dbReference type="SAM" id="MobiDB-lite"/>
    </source>
</evidence>
<protein>
    <submittedName>
        <fullName evidence="2">Uncharacterized protein</fullName>
    </submittedName>
</protein>
<feature type="region of interest" description="Disordered" evidence="1">
    <location>
        <begin position="250"/>
        <end position="283"/>
    </location>
</feature>
<organism evidence="2 3">
    <name type="scientific">Kipferlia bialata</name>
    <dbReference type="NCBI Taxonomy" id="797122"/>
    <lineage>
        <taxon>Eukaryota</taxon>
        <taxon>Metamonada</taxon>
        <taxon>Carpediemonas-like organisms</taxon>
        <taxon>Kipferlia</taxon>
    </lineage>
</organism>
<dbReference type="Proteomes" id="UP000265618">
    <property type="component" value="Unassembled WGS sequence"/>
</dbReference>
<proteinExistence type="predicted"/>
<name>A0A9K3CVW4_9EUKA</name>
<sequence>MSSNISSCTHMSTVSLSDIPKPCNMAVLSSARAQIASGLREFKALLSCVYTGRPSGSLCVVRPGQPGGRKREDKSVLHFSGSPSASLALPFVPPPPVAPPVVTPCSVQGLSMCLSKGDLTLQADRPHVYGPAIPNGGQSVYVPSLACTVVACSFASGDTRVWAIPDTASHAPSAPSAGLPPSAPTPLSTQDMLVTVADQGQGCLLSLEPRWEGDGEPLDREGGIALHPVPDSDRVTALTMEGAFPVGVAAKQERRHRHEEEKVLDIEDSESGSAGEYPQQGTGDVAMGGDGGEATEVDPSDPCVWVGIGTLHGYLMVYPLSYSYVSEMLERVAGPSPPAPLPFPLPCYADSMSAGPISSLSLLAPDTHPDTPTPCSVPRIGFVTNIMVGRVDHPQVLGFSSIGQRPTQALVVGDHFIVGMDAGSVMASTLAGGEEFRQCMPDAPVPVVPVGMDRASIALEGVPEDNALPPPPPVASEPEAEEDDVAMEGGASGFRNAQMTEWLTGTGQGVASMCSVPDGRGGNLTCIGGTQGCVYVMAYSDEEDKWSASSDRQRNPIKLSRGVRSLAVRSNLDTTGQEVGVTLDLYPTAGYMLTSAREGKDKPKRGEAALERVSERHGVRCMVCVDDRAGRRVAGLARDTYVLIGLQSGLIMARRVSL</sequence>